<keyword evidence="4" id="KW-0677">Repeat</keyword>
<feature type="transmembrane region" description="Helical" evidence="9">
    <location>
        <begin position="131"/>
        <end position="148"/>
    </location>
</feature>
<dbReference type="InterPro" id="IPR044726">
    <property type="entry name" value="ABCC_6TM_D2"/>
</dbReference>
<feature type="transmembrane region" description="Helical" evidence="9">
    <location>
        <begin position="960"/>
        <end position="978"/>
    </location>
</feature>
<evidence type="ECO:0000259" key="10">
    <source>
        <dbReference type="PROSITE" id="PS50893"/>
    </source>
</evidence>
<feature type="domain" description="ABC transmembrane type-1" evidence="11">
    <location>
        <begin position="92"/>
        <end position="358"/>
    </location>
</feature>
<feature type="transmembrane region" description="Helical" evidence="9">
    <location>
        <begin position="834"/>
        <end position="858"/>
    </location>
</feature>
<evidence type="ECO:0000256" key="9">
    <source>
        <dbReference type="SAM" id="Phobius"/>
    </source>
</evidence>
<evidence type="ECO:0000256" key="8">
    <source>
        <dbReference type="ARBA" id="ARBA00023136"/>
    </source>
</evidence>
<dbReference type="PANTHER" id="PTHR24223">
    <property type="entry name" value="ATP-BINDING CASSETTE SUB-FAMILY C"/>
    <property type="match status" value="1"/>
</dbReference>
<feature type="transmembrane region" description="Helical" evidence="9">
    <location>
        <begin position="205"/>
        <end position="227"/>
    </location>
</feature>
<feature type="transmembrane region" description="Helical" evidence="9">
    <location>
        <begin position="746"/>
        <end position="772"/>
    </location>
</feature>
<proteinExistence type="predicted"/>
<evidence type="ECO:0000256" key="1">
    <source>
        <dbReference type="ARBA" id="ARBA00004141"/>
    </source>
</evidence>
<dbReference type="InterPro" id="IPR017871">
    <property type="entry name" value="ABC_transporter-like_CS"/>
</dbReference>
<dbReference type="InterPro" id="IPR003593">
    <property type="entry name" value="AAA+_ATPase"/>
</dbReference>
<dbReference type="FunFam" id="1.20.1560.10:FF:000006">
    <property type="entry name" value="ATP-binding cassette, sub-family C (CFTR/MRP), member 9"/>
    <property type="match status" value="1"/>
</dbReference>
<keyword evidence="3 9" id="KW-0812">Transmembrane</keyword>
<organism evidence="12 13">
    <name type="scientific">Diabrotica balteata</name>
    <name type="common">Banded cucumber beetle</name>
    <dbReference type="NCBI Taxonomy" id="107213"/>
    <lineage>
        <taxon>Eukaryota</taxon>
        <taxon>Metazoa</taxon>
        <taxon>Ecdysozoa</taxon>
        <taxon>Arthropoda</taxon>
        <taxon>Hexapoda</taxon>
        <taxon>Insecta</taxon>
        <taxon>Pterygota</taxon>
        <taxon>Neoptera</taxon>
        <taxon>Endopterygota</taxon>
        <taxon>Coleoptera</taxon>
        <taxon>Polyphaga</taxon>
        <taxon>Cucujiformia</taxon>
        <taxon>Chrysomeloidea</taxon>
        <taxon>Chrysomelidae</taxon>
        <taxon>Galerucinae</taxon>
        <taxon>Diabroticina</taxon>
        <taxon>Diabroticites</taxon>
        <taxon>Diabrotica</taxon>
    </lineage>
</organism>
<evidence type="ECO:0000256" key="4">
    <source>
        <dbReference type="ARBA" id="ARBA00022737"/>
    </source>
</evidence>
<keyword evidence="5" id="KW-0547">Nucleotide-binding</keyword>
<dbReference type="InterPro" id="IPR036640">
    <property type="entry name" value="ABC1_TM_sf"/>
</dbReference>
<keyword evidence="7 9" id="KW-1133">Transmembrane helix</keyword>
<dbReference type="GO" id="GO:0005524">
    <property type="term" value="F:ATP binding"/>
    <property type="evidence" value="ECO:0007669"/>
    <property type="project" value="UniProtKB-KW"/>
</dbReference>
<protein>
    <submittedName>
        <fullName evidence="12">Uncharacterized protein</fullName>
    </submittedName>
</protein>
<feature type="domain" description="ABC transmembrane type-1" evidence="11">
    <location>
        <begin position="688"/>
        <end position="986"/>
    </location>
</feature>
<evidence type="ECO:0000256" key="2">
    <source>
        <dbReference type="ARBA" id="ARBA00022448"/>
    </source>
</evidence>
<dbReference type="InterPro" id="IPR027417">
    <property type="entry name" value="P-loop_NTPase"/>
</dbReference>
<dbReference type="AlphaFoldDB" id="A0A9N9XIK6"/>
<keyword evidence="13" id="KW-1185">Reference proteome</keyword>
<dbReference type="InterPro" id="IPR011527">
    <property type="entry name" value="ABC1_TM_dom"/>
</dbReference>
<dbReference type="SUPFAM" id="SSF52540">
    <property type="entry name" value="P-loop containing nucleoside triphosphate hydrolases"/>
    <property type="match status" value="2"/>
</dbReference>
<dbReference type="InterPro" id="IPR050173">
    <property type="entry name" value="ABC_transporter_C-like"/>
</dbReference>
<dbReference type="CDD" id="cd03250">
    <property type="entry name" value="ABCC_MRP_domain1"/>
    <property type="match status" value="1"/>
</dbReference>
<dbReference type="Proteomes" id="UP001153709">
    <property type="component" value="Chromosome 9"/>
</dbReference>
<dbReference type="FunFam" id="3.40.50.300:FF:000973">
    <property type="entry name" value="Multidrug resistance-associated protein 4"/>
    <property type="match status" value="1"/>
</dbReference>
<evidence type="ECO:0000259" key="11">
    <source>
        <dbReference type="PROSITE" id="PS50929"/>
    </source>
</evidence>
<feature type="domain" description="ABC transporter" evidence="10">
    <location>
        <begin position="404"/>
        <end position="625"/>
    </location>
</feature>
<feature type="transmembrane region" description="Helical" evidence="9">
    <location>
        <begin position="683"/>
        <end position="704"/>
    </location>
</feature>
<dbReference type="CDD" id="cd18579">
    <property type="entry name" value="ABC_6TM_ABCC_D1"/>
    <property type="match status" value="1"/>
</dbReference>
<dbReference type="PROSITE" id="PS00211">
    <property type="entry name" value="ABC_TRANSPORTER_1"/>
    <property type="match status" value="2"/>
</dbReference>
<dbReference type="GO" id="GO:0016887">
    <property type="term" value="F:ATP hydrolysis activity"/>
    <property type="evidence" value="ECO:0007669"/>
    <property type="project" value="InterPro"/>
</dbReference>
<dbReference type="InterPro" id="IPR003439">
    <property type="entry name" value="ABC_transporter-like_ATP-bd"/>
</dbReference>
<keyword evidence="2" id="KW-0813">Transport</keyword>
<feature type="domain" description="ABC transporter" evidence="10">
    <location>
        <begin position="1020"/>
        <end position="1249"/>
    </location>
</feature>
<evidence type="ECO:0000256" key="3">
    <source>
        <dbReference type="ARBA" id="ARBA00022692"/>
    </source>
</evidence>
<dbReference type="GO" id="GO:0140359">
    <property type="term" value="F:ABC-type transporter activity"/>
    <property type="evidence" value="ECO:0007669"/>
    <property type="project" value="InterPro"/>
</dbReference>
<accession>A0A9N9XIK6</accession>
<dbReference type="Gene3D" id="3.40.50.300">
    <property type="entry name" value="P-loop containing nucleotide triphosphate hydrolases"/>
    <property type="match status" value="2"/>
</dbReference>
<dbReference type="FunFam" id="1.20.1560.10:FF:000014">
    <property type="entry name" value="Multidrug resistance-associated protein member 4"/>
    <property type="match status" value="1"/>
</dbReference>
<dbReference type="PANTHER" id="PTHR24223:SF448">
    <property type="entry name" value="FI20146P1-RELATED"/>
    <property type="match status" value="1"/>
</dbReference>
<dbReference type="Gene3D" id="1.20.1560.10">
    <property type="entry name" value="ABC transporter type 1, transmembrane domain"/>
    <property type="match status" value="2"/>
</dbReference>
<evidence type="ECO:0000313" key="12">
    <source>
        <dbReference type="EMBL" id="CAG9840921.1"/>
    </source>
</evidence>
<dbReference type="CDD" id="cd03244">
    <property type="entry name" value="ABCC_MRP_domain2"/>
    <property type="match status" value="1"/>
</dbReference>
<dbReference type="GO" id="GO:0016020">
    <property type="term" value="C:membrane"/>
    <property type="evidence" value="ECO:0007669"/>
    <property type="project" value="UniProtKB-SubCell"/>
</dbReference>
<dbReference type="CDD" id="cd18580">
    <property type="entry name" value="ABC_6TM_ABCC_D2"/>
    <property type="match status" value="1"/>
</dbReference>
<dbReference type="Pfam" id="PF00664">
    <property type="entry name" value="ABC_membrane"/>
    <property type="match status" value="2"/>
</dbReference>
<evidence type="ECO:0000256" key="6">
    <source>
        <dbReference type="ARBA" id="ARBA00022840"/>
    </source>
</evidence>
<evidence type="ECO:0000256" key="7">
    <source>
        <dbReference type="ARBA" id="ARBA00022989"/>
    </source>
</evidence>
<feature type="transmembrane region" description="Helical" evidence="9">
    <location>
        <begin position="358"/>
        <end position="378"/>
    </location>
</feature>
<gene>
    <name evidence="12" type="ORF">DIABBA_LOCUS13530</name>
</gene>
<reference evidence="12" key="1">
    <citation type="submission" date="2022-01" db="EMBL/GenBank/DDBJ databases">
        <authorList>
            <person name="King R."/>
        </authorList>
    </citation>
    <scope>NUCLEOTIDE SEQUENCE</scope>
</reference>
<dbReference type="PROSITE" id="PS50893">
    <property type="entry name" value="ABC_TRANSPORTER_2"/>
    <property type="match status" value="2"/>
</dbReference>
<comment type="subcellular location">
    <subcellularLocation>
        <location evidence="1">Membrane</location>
        <topology evidence="1">Multi-pass membrane protein</topology>
    </subcellularLocation>
</comment>
<dbReference type="SUPFAM" id="SSF90123">
    <property type="entry name" value="ABC transporter transmembrane region"/>
    <property type="match status" value="2"/>
</dbReference>
<feature type="transmembrane region" description="Helical" evidence="9">
    <location>
        <begin position="310"/>
        <end position="338"/>
    </location>
</feature>
<dbReference type="EMBL" id="OU898284">
    <property type="protein sequence ID" value="CAG9840921.1"/>
    <property type="molecule type" value="Genomic_DNA"/>
</dbReference>
<evidence type="ECO:0000256" key="5">
    <source>
        <dbReference type="ARBA" id="ARBA00022741"/>
    </source>
</evidence>
<keyword evidence="8 9" id="KW-0472">Membrane</keyword>
<evidence type="ECO:0000313" key="13">
    <source>
        <dbReference type="Proteomes" id="UP001153709"/>
    </source>
</evidence>
<keyword evidence="6" id="KW-0067">ATP-binding</keyword>
<dbReference type="FunFam" id="3.40.50.300:FF:000163">
    <property type="entry name" value="Multidrug resistance-associated protein member 4"/>
    <property type="match status" value="1"/>
</dbReference>
<dbReference type="Pfam" id="PF00005">
    <property type="entry name" value="ABC_tran"/>
    <property type="match status" value="2"/>
</dbReference>
<dbReference type="InterPro" id="IPR044746">
    <property type="entry name" value="ABCC_6TM_D1"/>
</dbReference>
<feature type="transmembrane region" description="Helical" evidence="9">
    <location>
        <begin position="233"/>
        <end position="255"/>
    </location>
</feature>
<feature type="transmembrane region" description="Helical" evidence="9">
    <location>
        <begin position="15"/>
        <end position="32"/>
    </location>
</feature>
<dbReference type="SMART" id="SM00382">
    <property type="entry name" value="AAA"/>
    <property type="match status" value="2"/>
</dbReference>
<name>A0A9N9XIK6_DIABA</name>
<dbReference type="PROSITE" id="PS50929">
    <property type="entry name" value="ABC_TM1F"/>
    <property type="match status" value="2"/>
</dbReference>
<dbReference type="OrthoDB" id="6500128at2759"/>
<feature type="transmembrane region" description="Helical" evidence="9">
    <location>
        <begin position="928"/>
        <end position="948"/>
    </location>
</feature>
<sequence>MDSSKRNAKETNPRITASIFRLITFLYNFPLFKKARKKGLDDSDIYEIPKWLASEQLGNNLEDAWMRQRKKNGEDASLVKSLISCFGMQYLILGLIQLVVKTVLVFIQPRALSKVVAYYAPNQTDVTTKDLYIYASLVVGLNVFSVIYNHNYQQFTTEVGIRVRTSVAALVYRKAVKLGPNAWNHVTVGKIVTLITKDVFAFEMALIFVNDMWIGVIQTIIITGVIFNRIQWSVFGGIGFYMLTIPLQLFVGKVVSSKRVNSAKRTDERLQLTTETIRNIKTIKMYTWEDFFTTKLNELRKLELQNLSPVFYLKSLVLIVGSTATSLSFFFMIMTYIWSGHFTDAETVYFIQTCYQSLKSFITVSIPIGIAQCSDLRASLKRLSHFLKLEEVVDRRSHSISPRVYMKHVSVKIGEKNILNDISFSAEKGVNLITGNTGSGKSSIIKVLLGEYQVSSGQMTIDGTISYASEEPWLFPATLRQNILFGEPYDEKRYNEVLKLCALNIDLKKLPNGDKTIVGDRGINFSKGQQARINLARAIYRVSDIYLIDECLAGLDSKVNYYIFRNCIMEFLKDKVVIMVSNNINHIKLLYGNNTLVVEDGRTLSLEKQKETLDKRITYFIDDVEMNYFDDDIDVTDEDILDDDANERTQLIGVDKNKENNLYHEEKKSGTVSLKVYLRYYKYAGGIIMLIILAIIFMAAQAALTYSEKLVSKWVNLEPSITNLTFSNQTDTEEYINIINKRDNYLLMYTCLIVVMVILTFARIYMNFFFAIRASRNLHRKMLKSVVNAFMSFFDKHFVGNVVNRFSKDLMTMDEVIPLNTYEIFRQTLTFLGILYLIISVNKLFIFPSIFLLVKLYFIQKFYLPTGRGIKRLDAATRSPMIGYLNATLEGLTAVRAFEKQPLLISEFDQHLDHYTSTSYMMACAIRFYGFIMDMVSTSFFAAIVIKFVCFDRDAKAGDVGLAITQAMLLTGLLQYVIRQYTEIENNMTGIERVLEYTDIESEDKLQGRTLTNWPSFGEIKYENVSLVYNTSEQKVLKNISFTIKSKEKIGIVGRTGAGKSSIISVLFRLYNIEGRILIDNEDIKNLCLKYLRSSIGIIPQDPILFSGSIRANMDPSGTHKDEEIWSAIEKVHLKNLFTSLDDVIVENGSRYSSGQRQLICLARSLVSKNKIIVLDEATSNMDPDTCSLLQTTIKTHFSQCTVLTIAHKLQTVLDCDRIMVVDHGEIIEFDTPQALRTKQGGIFNKMIEHSGIQD</sequence>